<keyword evidence="3" id="KW-0964">Secreted</keyword>
<evidence type="ECO:0000256" key="5">
    <source>
        <dbReference type="SAM" id="MobiDB-lite"/>
    </source>
</evidence>
<protein>
    <submittedName>
        <fullName evidence="7">Glycoside hydrolase family 16 protein</fullName>
    </submittedName>
</protein>
<dbReference type="InterPro" id="IPR050546">
    <property type="entry name" value="Glycosyl_Hydrlase_16"/>
</dbReference>
<feature type="region of interest" description="Disordered" evidence="5">
    <location>
        <begin position="400"/>
        <end position="419"/>
    </location>
</feature>
<gene>
    <name evidence="7" type="ORF">J6I44_04390</name>
</gene>
<keyword evidence="4" id="KW-0732">Signal</keyword>
<dbReference type="EMBL" id="JAGGJA010000002">
    <property type="protein sequence ID" value="MCW9706075.1"/>
    <property type="molecule type" value="Genomic_DNA"/>
</dbReference>
<keyword evidence="7" id="KW-0378">Hydrolase</keyword>
<dbReference type="Pfam" id="PF24517">
    <property type="entry name" value="CBM96"/>
    <property type="match status" value="1"/>
</dbReference>
<dbReference type="CDD" id="cd00413">
    <property type="entry name" value="Glyco_hydrolase_16"/>
    <property type="match status" value="1"/>
</dbReference>
<dbReference type="GO" id="GO:0016787">
    <property type="term" value="F:hydrolase activity"/>
    <property type="evidence" value="ECO:0007669"/>
    <property type="project" value="UniProtKB-KW"/>
</dbReference>
<name>A0ABT3PJM4_9BACT</name>
<evidence type="ECO:0000313" key="8">
    <source>
        <dbReference type="Proteomes" id="UP001207918"/>
    </source>
</evidence>
<dbReference type="InterPro" id="IPR055372">
    <property type="entry name" value="CBM96"/>
</dbReference>
<dbReference type="Gene3D" id="2.60.120.200">
    <property type="match status" value="1"/>
</dbReference>
<keyword evidence="8" id="KW-1185">Reference proteome</keyword>
<proteinExistence type="inferred from homology"/>
<dbReference type="SUPFAM" id="SSF49899">
    <property type="entry name" value="Concanavalin A-like lectins/glucanases"/>
    <property type="match status" value="1"/>
</dbReference>
<feature type="domain" description="GH16" evidence="6">
    <location>
        <begin position="3"/>
        <end position="240"/>
    </location>
</feature>
<comment type="caution">
    <text evidence="7">The sequence shown here is derived from an EMBL/GenBank/DDBJ whole genome shotgun (WGS) entry which is preliminary data.</text>
</comment>
<accession>A0ABT3PJM4</accession>
<evidence type="ECO:0000256" key="1">
    <source>
        <dbReference type="ARBA" id="ARBA00004613"/>
    </source>
</evidence>
<dbReference type="RefSeq" id="WP_265764771.1">
    <property type="nucleotide sequence ID" value="NZ_JAGGJA010000002.1"/>
</dbReference>
<comment type="similarity">
    <text evidence="2">Belongs to the glycosyl hydrolase 16 family.</text>
</comment>
<dbReference type="InterPro" id="IPR000757">
    <property type="entry name" value="Beta-glucanase-like"/>
</dbReference>
<evidence type="ECO:0000256" key="3">
    <source>
        <dbReference type="ARBA" id="ARBA00022525"/>
    </source>
</evidence>
<dbReference type="Proteomes" id="UP001207918">
    <property type="component" value="Unassembled WGS sequence"/>
</dbReference>
<reference evidence="7 8" key="1">
    <citation type="submission" date="2021-03" db="EMBL/GenBank/DDBJ databases">
        <title>Aliifodinibius sp. nov., a new bacterium isolated from saline soil.</title>
        <authorList>
            <person name="Galisteo C."/>
            <person name="De La Haba R."/>
            <person name="Sanchez-Porro C."/>
            <person name="Ventosa A."/>
        </authorList>
    </citation>
    <scope>NUCLEOTIDE SEQUENCE [LARGE SCALE GENOMIC DNA]</scope>
    <source>
        <strain evidence="7 8">1BSP15-2V2</strain>
    </source>
</reference>
<evidence type="ECO:0000313" key="7">
    <source>
        <dbReference type="EMBL" id="MCW9706075.1"/>
    </source>
</evidence>
<evidence type="ECO:0000256" key="4">
    <source>
        <dbReference type="ARBA" id="ARBA00022729"/>
    </source>
</evidence>
<organism evidence="7 8">
    <name type="scientific">Fodinibius salsisoli</name>
    <dbReference type="NCBI Taxonomy" id="2820877"/>
    <lineage>
        <taxon>Bacteria</taxon>
        <taxon>Pseudomonadati</taxon>
        <taxon>Balneolota</taxon>
        <taxon>Balneolia</taxon>
        <taxon>Balneolales</taxon>
        <taxon>Balneolaceae</taxon>
        <taxon>Fodinibius</taxon>
    </lineage>
</organism>
<evidence type="ECO:0000259" key="6">
    <source>
        <dbReference type="PROSITE" id="PS51762"/>
    </source>
</evidence>
<dbReference type="PANTHER" id="PTHR10963">
    <property type="entry name" value="GLYCOSYL HYDROLASE-RELATED"/>
    <property type="match status" value="1"/>
</dbReference>
<sequence>MSTHEFELAWQDDFNSTSLDTSKWYYRYLGPRHDGYNDTTTVEVANDNLFIKVYTDTVDNAPRHHTGMIATHKRFTYGKFEARVAFTNVSGSWSAFWLQSPTMGNPIGDPENAGMEIDVVETLSSDGRVHHNLHWDGYSSDHKTAGYITGDKGANSGNYHIYTFEWTPDYYKFYVDGEHTWTYSGPISQTQEYVILSSEVKNYNTGTWAGPIPSKGYGSLASSSTIMKVDYVKWYELSDTSAISPSNSIDPVADTWVRSSYPDRNYGAAGYVVSEGSQSNQQISYFKFDISDINQSLSGAKLKLYSLNDHPGTEFRLYRINDTTWIEGNGNYLGQNNTITSALTWNNAPTESGTLLTSVSGAMSSDYIELEITDELNNSLTDSLISFKLVSTNSQYHGFRSGDYSTSSRRPQIEYSHAN</sequence>
<dbReference type="Pfam" id="PF00722">
    <property type="entry name" value="Glyco_hydro_16"/>
    <property type="match status" value="1"/>
</dbReference>
<dbReference type="PANTHER" id="PTHR10963:SF55">
    <property type="entry name" value="GLYCOSIDE HYDROLASE FAMILY 16 PROTEIN"/>
    <property type="match status" value="1"/>
</dbReference>
<dbReference type="NCBIfam" id="NF033679">
    <property type="entry name" value="DNRLRE_dom"/>
    <property type="match status" value="1"/>
</dbReference>
<dbReference type="PROSITE" id="PS51762">
    <property type="entry name" value="GH16_2"/>
    <property type="match status" value="1"/>
</dbReference>
<dbReference type="InterPro" id="IPR013320">
    <property type="entry name" value="ConA-like_dom_sf"/>
</dbReference>
<comment type="subcellular location">
    <subcellularLocation>
        <location evidence="1">Secreted</location>
    </subcellularLocation>
</comment>
<evidence type="ECO:0000256" key="2">
    <source>
        <dbReference type="ARBA" id="ARBA00006865"/>
    </source>
</evidence>